<keyword evidence="3" id="KW-1003">Cell membrane</keyword>
<proteinExistence type="predicted"/>
<dbReference type="InterPro" id="IPR025932">
    <property type="entry name" value="Trypano_VSG_B_N_dom"/>
</dbReference>
<evidence type="ECO:0000256" key="5">
    <source>
        <dbReference type="ARBA" id="ARBA00022729"/>
    </source>
</evidence>
<keyword evidence="7" id="KW-0325">Glycoprotein</keyword>
<comment type="function">
    <text evidence="1">VSG forms a coat on the surface of the parasite. The trypanosome evades the immune response of the host by expressing a series of antigenically distinct VSGs from an estimated 1000 VSG genes.</text>
</comment>
<dbReference type="Gene3D" id="3.30.1680.30">
    <property type="match status" value="1"/>
</dbReference>
<feature type="signal peptide" evidence="9">
    <location>
        <begin position="1"/>
        <end position="28"/>
    </location>
</feature>
<dbReference type="AlphaFoldDB" id="M4TAG0"/>
<feature type="domain" description="Trypanosome variant surface glycoprotein C-terminal" evidence="10">
    <location>
        <begin position="419"/>
        <end position="493"/>
    </location>
</feature>
<evidence type="ECO:0000256" key="4">
    <source>
        <dbReference type="ARBA" id="ARBA00022622"/>
    </source>
</evidence>
<feature type="chain" id="PRO_5004058572" evidence="9">
    <location>
        <begin position="29"/>
        <end position="494"/>
    </location>
</feature>
<evidence type="ECO:0000259" key="10">
    <source>
        <dbReference type="Pfam" id="PF10659"/>
    </source>
</evidence>
<dbReference type="EMBL" id="KC612474">
    <property type="protein sequence ID" value="AGH59905.1"/>
    <property type="molecule type" value="Genomic_DNA"/>
</dbReference>
<reference evidence="12" key="1">
    <citation type="submission" date="2013-02" db="EMBL/GenBank/DDBJ databases">
        <authorList>
            <person name="Cross G.A.M."/>
            <person name="Kim H.-S."/>
            <person name="Wickstead B."/>
        </authorList>
    </citation>
    <scope>NUCLEOTIDE SEQUENCE</scope>
    <source>
        <strain evidence="12">Lister 427</strain>
    </source>
</reference>
<dbReference type="VEuPathDB" id="TriTrypDB:Tb1125.3.440"/>
<evidence type="ECO:0000256" key="3">
    <source>
        <dbReference type="ARBA" id="ARBA00022475"/>
    </source>
</evidence>
<protein>
    <submittedName>
        <fullName evidence="12">Variant surface glycoprotein 732</fullName>
    </submittedName>
</protein>
<dbReference type="GO" id="GO:0098552">
    <property type="term" value="C:side of membrane"/>
    <property type="evidence" value="ECO:0007669"/>
    <property type="project" value="UniProtKB-KW"/>
</dbReference>
<evidence type="ECO:0000256" key="1">
    <source>
        <dbReference type="ARBA" id="ARBA00002523"/>
    </source>
</evidence>
<dbReference type="Pfam" id="PF13206">
    <property type="entry name" value="VSG_B"/>
    <property type="match status" value="1"/>
</dbReference>
<evidence type="ECO:0000259" key="11">
    <source>
        <dbReference type="Pfam" id="PF13206"/>
    </source>
</evidence>
<feature type="domain" description="Trypanosome variant surface glycoprotein B-type N-terminal" evidence="11">
    <location>
        <begin position="17"/>
        <end position="374"/>
    </location>
</feature>
<dbReference type="Gene3D" id="3.30.1680.40">
    <property type="match status" value="1"/>
</dbReference>
<name>M4TAG0_9TRYP</name>
<accession>M4TAG0</accession>
<keyword evidence="6" id="KW-0472">Membrane</keyword>
<dbReference type="Pfam" id="PF10659">
    <property type="entry name" value="Trypan_glycop_C"/>
    <property type="match status" value="1"/>
</dbReference>
<dbReference type="VEuPathDB" id="TriTrypDB:Tb427_000389100"/>
<evidence type="ECO:0000256" key="6">
    <source>
        <dbReference type="ARBA" id="ARBA00023136"/>
    </source>
</evidence>
<keyword evidence="4" id="KW-0336">GPI-anchor</keyword>
<dbReference type="InterPro" id="IPR019609">
    <property type="entry name" value="Variant_surf_glycoprt_trypan_C"/>
</dbReference>
<evidence type="ECO:0000256" key="7">
    <source>
        <dbReference type="ARBA" id="ARBA00023180"/>
    </source>
</evidence>
<sequence length="494" mass="52958">MDHRPSGEVLTLTIVVTLAICRPQVAQAIPDEANAAAFAAACALLQIQEAGAPADLQPPDPTTAISELEAINMTLSDERWQSKFIKGGGEEVKWEDDENKEKTTRPEWKNKWDAWVKARQAIKDGTTEPAKTIKTSALAKLTGFAKTLAQKRVNNIIEQAKKLAASAKGDDNAWKETAKEKVDEQMLQAVYGDASGKQTFTSGKPEIPEAKTVGACNSDGTVNGKQPLAYVLLCLAAEAGAGSDRIKPIAKAVTAVNWNGISTGLQTQYTTVKGLCTQKANVAVTPEAIRQSLNAMQSQIRMINNRGYLGYYEQTGCNGVSNNGVCVKYNTKITNLVNDFGKLTYVSSMEAAANLLERRRETAKRQQAIADHIAALLHGAYNLADEVQTIADVAAIPAGNPPAKPKLSDAELGARTTECEGITKSTDCDAKTYCSYETETDGTKKCTYNATKAAANGVHATQTQAVGGTEATTDKCKGKEQKDCKDGCKWENNA</sequence>
<dbReference type="VEuPathDB" id="TriTrypDB:Tb927.3.440"/>
<evidence type="ECO:0000256" key="8">
    <source>
        <dbReference type="ARBA" id="ARBA00023288"/>
    </source>
</evidence>
<evidence type="ECO:0000256" key="2">
    <source>
        <dbReference type="ARBA" id="ARBA00004609"/>
    </source>
</evidence>
<keyword evidence="5 9" id="KW-0732">Signal</keyword>
<reference evidence="12" key="2">
    <citation type="journal article" date="2014" name="Mol. Biochem. Parasitol.">
        <title>Capturing the variant surface glycoprotein repertoire (the VSGnome) of Trypanosoma brucei Lister 427.</title>
        <authorList>
            <person name="Cross G.A."/>
            <person name="Kim H.S."/>
            <person name="Wickstead B."/>
        </authorList>
    </citation>
    <scope>NUCLEOTIDE SEQUENCE</scope>
    <source>
        <strain evidence="12">Lister 427</strain>
    </source>
</reference>
<organism evidence="12">
    <name type="scientific">Trypanosoma brucei</name>
    <dbReference type="NCBI Taxonomy" id="5691"/>
    <lineage>
        <taxon>Eukaryota</taxon>
        <taxon>Discoba</taxon>
        <taxon>Euglenozoa</taxon>
        <taxon>Kinetoplastea</taxon>
        <taxon>Metakinetoplastina</taxon>
        <taxon>Trypanosomatida</taxon>
        <taxon>Trypanosomatidae</taxon>
        <taxon>Trypanosoma</taxon>
    </lineage>
</organism>
<evidence type="ECO:0000313" key="12">
    <source>
        <dbReference type="EMBL" id="AGH59905.1"/>
    </source>
</evidence>
<dbReference type="GO" id="GO:0005886">
    <property type="term" value="C:plasma membrane"/>
    <property type="evidence" value="ECO:0007669"/>
    <property type="project" value="UniProtKB-SubCell"/>
</dbReference>
<comment type="subcellular location">
    <subcellularLocation>
        <location evidence="2">Cell membrane</location>
        <topology evidence="2">Lipid-anchor</topology>
        <topology evidence="2">GPI-anchor</topology>
    </subcellularLocation>
</comment>
<keyword evidence="8" id="KW-0449">Lipoprotein</keyword>
<evidence type="ECO:0000256" key="9">
    <source>
        <dbReference type="SAM" id="SignalP"/>
    </source>
</evidence>